<dbReference type="PROSITE" id="PS51722">
    <property type="entry name" value="G_TR_2"/>
    <property type="match status" value="1"/>
</dbReference>
<evidence type="ECO:0000313" key="4">
    <source>
        <dbReference type="Proteomes" id="UP000002729"/>
    </source>
</evidence>
<dbReference type="InterPro" id="IPR005225">
    <property type="entry name" value="Small_GTP-bd"/>
</dbReference>
<organism evidence="4">
    <name type="scientific">Aureococcus anophagefferens</name>
    <name type="common">Harmful bloom alga</name>
    <dbReference type="NCBI Taxonomy" id="44056"/>
    <lineage>
        <taxon>Eukaryota</taxon>
        <taxon>Sar</taxon>
        <taxon>Stramenopiles</taxon>
        <taxon>Ochrophyta</taxon>
        <taxon>Pelagophyceae</taxon>
        <taxon>Pelagomonadales</taxon>
        <taxon>Pelagomonadaceae</taxon>
        <taxon>Aureococcus</taxon>
    </lineage>
</organism>
<dbReference type="RefSeq" id="XP_009043596.1">
    <property type="nucleotide sequence ID" value="XM_009045348.1"/>
</dbReference>
<dbReference type="GO" id="GO:0005525">
    <property type="term" value="F:GTP binding"/>
    <property type="evidence" value="ECO:0007669"/>
    <property type="project" value="InterPro"/>
</dbReference>
<evidence type="ECO:0000256" key="1">
    <source>
        <dbReference type="ARBA" id="ARBA00023136"/>
    </source>
</evidence>
<dbReference type="GO" id="GO:0097177">
    <property type="term" value="F:mitochondrial ribosome binding"/>
    <property type="evidence" value="ECO:0007669"/>
    <property type="project" value="TreeGrafter"/>
</dbReference>
<dbReference type="AlphaFoldDB" id="F0YT54"/>
<dbReference type="Pfam" id="PF00009">
    <property type="entry name" value="GTP_EFTU"/>
    <property type="match status" value="1"/>
</dbReference>
<keyword evidence="4" id="KW-1185">Reference proteome</keyword>
<dbReference type="InterPro" id="IPR006297">
    <property type="entry name" value="EF-4"/>
</dbReference>
<evidence type="ECO:0000313" key="3">
    <source>
        <dbReference type="EMBL" id="EGB01705.1"/>
    </source>
</evidence>
<dbReference type="PANTHER" id="PTHR43512:SF7">
    <property type="entry name" value="TRANSLATION FACTOR GUF1, MITOCHONDRIAL"/>
    <property type="match status" value="1"/>
</dbReference>
<dbReference type="KEGG" id="aaf:AURANDRAFT_35761"/>
<dbReference type="Proteomes" id="UP000002729">
    <property type="component" value="Unassembled WGS sequence"/>
</dbReference>
<reference evidence="3 4" key="1">
    <citation type="journal article" date="2011" name="Proc. Natl. Acad. Sci. U.S.A.">
        <title>Niche of harmful alga Aureococcus anophagefferens revealed through ecogenomics.</title>
        <authorList>
            <person name="Gobler C.J."/>
            <person name="Berry D.L."/>
            <person name="Dyhrman S.T."/>
            <person name="Wilhelm S.W."/>
            <person name="Salamov A."/>
            <person name="Lobanov A.V."/>
            <person name="Zhang Y."/>
            <person name="Collier J.L."/>
            <person name="Wurch L.L."/>
            <person name="Kustka A.B."/>
            <person name="Dill B.D."/>
            <person name="Shah M."/>
            <person name="VerBerkmoes N.C."/>
            <person name="Kuo A."/>
            <person name="Terry A."/>
            <person name="Pangilinan J."/>
            <person name="Lindquist E.A."/>
            <person name="Lucas S."/>
            <person name="Paulsen I.T."/>
            <person name="Hattenrath-Lehmann T.K."/>
            <person name="Talmage S.C."/>
            <person name="Walker E.A."/>
            <person name="Koch F."/>
            <person name="Burson A.M."/>
            <person name="Marcoval M.A."/>
            <person name="Tang Y.Z."/>
            <person name="Lecleir G.R."/>
            <person name="Coyne K.J."/>
            <person name="Berg G.M."/>
            <person name="Bertrand E.M."/>
            <person name="Saito M.A."/>
            <person name="Gladyshev V.N."/>
            <person name="Grigoriev I.V."/>
        </authorList>
    </citation>
    <scope>NUCLEOTIDE SEQUENCE [LARGE SCALE GENOMIC DNA]</scope>
    <source>
        <strain evidence="4">CCMP 1984</strain>
    </source>
</reference>
<dbReference type="SUPFAM" id="SSF52540">
    <property type="entry name" value="P-loop containing nucleoside triphosphate hydrolases"/>
    <property type="match status" value="1"/>
</dbReference>
<evidence type="ECO:0000259" key="2">
    <source>
        <dbReference type="PROSITE" id="PS51722"/>
    </source>
</evidence>
<dbReference type="PRINTS" id="PR00315">
    <property type="entry name" value="ELONGATNFCT"/>
</dbReference>
<dbReference type="GO" id="GO:0003924">
    <property type="term" value="F:GTPase activity"/>
    <property type="evidence" value="ECO:0007669"/>
    <property type="project" value="InterPro"/>
</dbReference>
<dbReference type="OMA" id="CITTIRD"/>
<dbReference type="GO" id="GO:0045727">
    <property type="term" value="P:positive regulation of translation"/>
    <property type="evidence" value="ECO:0007669"/>
    <property type="project" value="TreeGrafter"/>
</dbReference>
<dbReference type="Gene3D" id="3.40.50.300">
    <property type="entry name" value="P-loop containing nucleotide triphosphate hydrolases"/>
    <property type="match status" value="1"/>
</dbReference>
<dbReference type="InParanoid" id="F0YT54"/>
<dbReference type="NCBIfam" id="TIGR00231">
    <property type="entry name" value="small_GTP"/>
    <property type="match status" value="1"/>
</dbReference>
<dbReference type="EMBL" id="GL834293">
    <property type="protein sequence ID" value="EGB01705.1"/>
    <property type="molecule type" value="Genomic_DNA"/>
</dbReference>
<name>F0YT54_AURAN</name>
<feature type="domain" description="Tr-type G" evidence="2">
    <location>
        <begin position="41"/>
        <end position="177"/>
    </location>
</feature>
<sequence>MLSRALQARRIAQLLRCAPQRCITTIRDVTTIDALATIPCDQMITFSIVAHIDHGKSSLSQRLLEHCGNIDAAAAVGQDALDTLAVERERGITVKAVSASMVHDYEGRKYLVNLVDTPGHADFAHEVVRSLGACDGALLLVDAAQGVEAQTLKVADAARAAGVPLLAACSKVDLPTA</sequence>
<dbReference type="eggNOG" id="KOG0462">
    <property type="taxonomic scope" value="Eukaryota"/>
</dbReference>
<dbReference type="OrthoDB" id="198619at2759"/>
<dbReference type="GeneID" id="20221667"/>
<gene>
    <name evidence="3" type="ORF">AURANDRAFT_35761</name>
</gene>
<dbReference type="InterPro" id="IPR000795">
    <property type="entry name" value="T_Tr_GTP-bd_dom"/>
</dbReference>
<accession>F0YT54</accession>
<dbReference type="InterPro" id="IPR027417">
    <property type="entry name" value="P-loop_NTPase"/>
</dbReference>
<proteinExistence type="predicted"/>
<keyword evidence="1" id="KW-0472">Membrane</keyword>
<protein>
    <recommendedName>
        <fullName evidence="2">Tr-type G domain-containing protein</fullName>
    </recommendedName>
</protein>
<feature type="non-terminal residue" evidence="3">
    <location>
        <position position="177"/>
    </location>
</feature>
<dbReference type="PANTHER" id="PTHR43512">
    <property type="entry name" value="TRANSLATION FACTOR GUF1-RELATED"/>
    <property type="match status" value="1"/>
</dbReference>
<dbReference type="GO" id="GO:0005739">
    <property type="term" value="C:mitochondrion"/>
    <property type="evidence" value="ECO:0007669"/>
    <property type="project" value="TreeGrafter"/>
</dbReference>